<name>A0ACC3D628_9PEZI</name>
<evidence type="ECO:0000313" key="2">
    <source>
        <dbReference type="Proteomes" id="UP001186974"/>
    </source>
</evidence>
<accession>A0ACC3D628</accession>
<reference evidence="1" key="1">
    <citation type="submission" date="2024-09" db="EMBL/GenBank/DDBJ databases">
        <title>Black Yeasts Isolated from many extreme environments.</title>
        <authorList>
            <person name="Coleine C."/>
            <person name="Stajich J.E."/>
            <person name="Selbmann L."/>
        </authorList>
    </citation>
    <scope>NUCLEOTIDE SEQUENCE</scope>
    <source>
        <strain evidence="1">CCFEE 5737</strain>
    </source>
</reference>
<organism evidence="1 2">
    <name type="scientific">Coniosporium uncinatum</name>
    <dbReference type="NCBI Taxonomy" id="93489"/>
    <lineage>
        <taxon>Eukaryota</taxon>
        <taxon>Fungi</taxon>
        <taxon>Dikarya</taxon>
        <taxon>Ascomycota</taxon>
        <taxon>Pezizomycotina</taxon>
        <taxon>Dothideomycetes</taxon>
        <taxon>Dothideomycetes incertae sedis</taxon>
        <taxon>Coniosporium</taxon>
    </lineage>
</organism>
<gene>
    <name evidence="1" type="ORF">LTS18_004011</name>
</gene>
<evidence type="ECO:0000313" key="1">
    <source>
        <dbReference type="EMBL" id="KAK3062461.1"/>
    </source>
</evidence>
<protein>
    <submittedName>
        <fullName evidence="1">Uncharacterized protein</fullName>
    </submittedName>
</protein>
<dbReference type="Proteomes" id="UP001186974">
    <property type="component" value="Unassembled WGS sequence"/>
</dbReference>
<comment type="caution">
    <text evidence="1">The sequence shown here is derived from an EMBL/GenBank/DDBJ whole genome shotgun (WGS) entry which is preliminary data.</text>
</comment>
<proteinExistence type="predicted"/>
<dbReference type="EMBL" id="JAWDJW010007281">
    <property type="protein sequence ID" value="KAK3062461.1"/>
    <property type="molecule type" value="Genomic_DNA"/>
</dbReference>
<keyword evidence="2" id="KW-1185">Reference proteome</keyword>
<sequence>MSNTAPDALINPQAAIAYWSSVSTDNAGVLGGYPHVSRVELQGSTTFLAKLRRKSSVFPTSKPLSRTVDCGAGIGRVTKGFLAKVADVVDVVEPVVQLTDVITKGAEFEELRAQGKVGEMYNVGLEDWTPNHTYPLIWTQWCLGQLNDGQLVEFFRRAKAGLEKGGWIVVKENMSTESSGEDLFDETDSSVTRTDQKFRSLFEKAGLKIVATEIQRGMPKELYPVRSYALQPV</sequence>